<dbReference type="PANTHER" id="PTHR47739">
    <property type="entry name" value="TRNA1(VAL) (ADENINE(37)-N6)-METHYLTRANSFERASE"/>
    <property type="match status" value="1"/>
</dbReference>
<keyword evidence="2" id="KW-0949">S-adenosyl-L-methionine</keyword>
<dbReference type="STRING" id="35818.HPU229336_08025"/>
<dbReference type="InterPro" id="IPR002052">
    <property type="entry name" value="DNA_methylase_N6_adenine_CS"/>
</dbReference>
<dbReference type="SUPFAM" id="SSF53335">
    <property type="entry name" value="S-adenosyl-L-methionine-dependent methyltransferases"/>
    <property type="match status" value="1"/>
</dbReference>
<dbReference type="Pfam" id="PF05175">
    <property type="entry name" value="MTS"/>
    <property type="match status" value="1"/>
</dbReference>
<evidence type="ECO:0000313" key="4">
    <source>
        <dbReference type="EMBL" id="KPH56292.1"/>
    </source>
</evidence>
<dbReference type="AlphaFoldDB" id="A0A0N1EJ01"/>
<feature type="domain" description="Methyltransferase small" evidence="3">
    <location>
        <begin position="27"/>
        <end position="110"/>
    </location>
</feature>
<proteinExistence type="predicted"/>
<dbReference type="PANTHER" id="PTHR47739:SF1">
    <property type="entry name" value="TRNA1(VAL) (ADENINE(37)-N6)-METHYLTRANSFERASE"/>
    <property type="match status" value="1"/>
</dbReference>
<dbReference type="Proteomes" id="UP000037997">
    <property type="component" value="Unassembled WGS sequence"/>
</dbReference>
<evidence type="ECO:0000313" key="5">
    <source>
        <dbReference type="Proteomes" id="UP000037997"/>
    </source>
</evidence>
<comment type="caution">
    <text evidence="4">The sequence shown here is derived from an EMBL/GenBank/DDBJ whole genome shotgun (WGS) entry which is preliminary data.</text>
</comment>
<evidence type="ECO:0000256" key="1">
    <source>
        <dbReference type="ARBA" id="ARBA00022603"/>
    </source>
</evidence>
<dbReference type="PATRIC" id="fig|35818.11.peg.502"/>
<sequence length="230" mass="26921">MQIYQPKDGYCYNSDTLFLYDFALDFLKKHQKILEVGSGSGVLGMLCARDIEIDLMMIEKNPKMWELCQQNLRVNKIKAELLSGDFLQYDFLDLKFDCILSNPPFYHNGVIKSVNNDICMARYEENLPFEAMVQKINTLLKPQGEFIFCYDCRESFKVFGILFKYKIRPITICYVHPKEDKEATLLLCRAKKDSKSQMRILPPIFTHNANGFTKKVQEIYKRANTWSIKC</sequence>
<dbReference type="GO" id="GO:0032259">
    <property type="term" value="P:methylation"/>
    <property type="evidence" value="ECO:0007669"/>
    <property type="project" value="UniProtKB-KW"/>
</dbReference>
<gene>
    <name evidence="4" type="ORF">HPU229334_02565</name>
</gene>
<dbReference type="InterPro" id="IPR050210">
    <property type="entry name" value="tRNA_Adenine-N(6)_MTase"/>
</dbReference>
<accession>A0A0N1EJ01</accession>
<dbReference type="GO" id="GO:0008170">
    <property type="term" value="F:N-methyltransferase activity"/>
    <property type="evidence" value="ECO:0007669"/>
    <property type="project" value="UniProtKB-ARBA"/>
</dbReference>
<keyword evidence="1 4" id="KW-0489">Methyltransferase</keyword>
<dbReference type="GO" id="GO:0003676">
    <property type="term" value="F:nucleic acid binding"/>
    <property type="evidence" value="ECO:0007669"/>
    <property type="project" value="InterPro"/>
</dbReference>
<evidence type="ECO:0000256" key="2">
    <source>
        <dbReference type="ARBA" id="ARBA00022691"/>
    </source>
</evidence>
<keyword evidence="4" id="KW-0808">Transferase</keyword>
<reference evidence="4 5" key="1">
    <citation type="submission" date="2014-06" db="EMBL/GenBank/DDBJ databases">
        <title>Helicobacter pullorum isolates in fresh chicken meat - phenotypic and genotypic features.</title>
        <authorList>
            <person name="Borges V."/>
            <person name="Santos A."/>
            <person name="Correia C.B."/>
            <person name="Saraiva M."/>
            <person name="Menard A."/>
            <person name="Vieira L."/>
            <person name="Sampaio D.A."/>
            <person name="Gomes J.P."/>
            <person name="Oleastro M."/>
        </authorList>
    </citation>
    <scope>NUCLEOTIDE SEQUENCE [LARGE SCALE GENOMIC DNA]</scope>
    <source>
        <strain evidence="4 5">229334/12</strain>
    </source>
</reference>
<name>A0A0N1EJ01_9HELI</name>
<dbReference type="InterPro" id="IPR029063">
    <property type="entry name" value="SAM-dependent_MTases_sf"/>
</dbReference>
<dbReference type="CDD" id="cd02440">
    <property type="entry name" value="AdoMet_MTases"/>
    <property type="match status" value="1"/>
</dbReference>
<dbReference type="EMBL" id="JNOC01000016">
    <property type="protein sequence ID" value="KPH56292.1"/>
    <property type="molecule type" value="Genomic_DNA"/>
</dbReference>
<dbReference type="Gene3D" id="3.40.50.150">
    <property type="entry name" value="Vaccinia Virus protein VP39"/>
    <property type="match status" value="1"/>
</dbReference>
<dbReference type="GO" id="GO:0008757">
    <property type="term" value="F:S-adenosylmethionine-dependent methyltransferase activity"/>
    <property type="evidence" value="ECO:0007669"/>
    <property type="project" value="UniProtKB-ARBA"/>
</dbReference>
<dbReference type="InterPro" id="IPR007848">
    <property type="entry name" value="Small_mtfrase_dom"/>
</dbReference>
<protein>
    <submittedName>
        <fullName evidence="4">SAM-dependent methyltransferase</fullName>
    </submittedName>
</protein>
<dbReference type="PROSITE" id="PS00092">
    <property type="entry name" value="N6_MTASE"/>
    <property type="match status" value="1"/>
</dbReference>
<organism evidence="4 5">
    <name type="scientific">Helicobacter pullorum</name>
    <dbReference type="NCBI Taxonomy" id="35818"/>
    <lineage>
        <taxon>Bacteria</taxon>
        <taxon>Pseudomonadati</taxon>
        <taxon>Campylobacterota</taxon>
        <taxon>Epsilonproteobacteria</taxon>
        <taxon>Campylobacterales</taxon>
        <taxon>Helicobacteraceae</taxon>
        <taxon>Helicobacter</taxon>
    </lineage>
</organism>
<evidence type="ECO:0000259" key="3">
    <source>
        <dbReference type="Pfam" id="PF05175"/>
    </source>
</evidence>
<dbReference type="RefSeq" id="WP_054197639.1">
    <property type="nucleotide sequence ID" value="NZ_JNOC01000016.1"/>
</dbReference>